<dbReference type="AlphaFoldDB" id="A0A834M4N2"/>
<gene>
    <name evidence="1" type="ORF">GWI33_015305</name>
</gene>
<protein>
    <submittedName>
        <fullName evidence="1">Uncharacterized protein</fullName>
    </submittedName>
</protein>
<name>A0A834M4N2_RHYFE</name>
<accession>A0A834M4N2</accession>
<dbReference type="EMBL" id="JAACXV010013886">
    <property type="protein sequence ID" value="KAF7271886.1"/>
    <property type="molecule type" value="Genomic_DNA"/>
</dbReference>
<dbReference type="Proteomes" id="UP000625711">
    <property type="component" value="Unassembled WGS sequence"/>
</dbReference>
<sequence>MRAALSLNRTPREISKTSFLRRAKDRLGSRLVLAEPNWPEHTPSAAAFTSNLTLFICLCRIMKREGVGARGPCRGVVKSGRGRIPGLFGLPSR</sequence>
<proteinExistence type="predicted"/>
<evidence type="ECO:0000313" key="1">
    <source>
        <dbReference type="EMBL" id="KAF7271886.1"/>
    </source>
</evidence>
<keyword evidence="2" id="KW-1185">Reference proteome</keyword>
<evidence type="ECO:0000313" key="2">
    <source>
        <dbReference type="Proteomes" id="UP000625711"/>
    </source>
</evidence>
<comment type="caution">
    <text evidence="1">The sequence shown here is derived from an EMBL/GenBank/DDBJ whole genome shotgun (WGS) entry which is preliminary data.</text>
</comment>
<reference evidence="1" key="1">
    <citation type="submission" date="2020-08" db="EMBL/GenBank/DDBJ databases">
        <title>Genome sequencing and assembly of the red palm weevil Rhynchophorus ferrugineus.</title>
        <authorList>
            <person name="Dias G.B."/>
            <person name="Bergman C.M."/>
            <person name="Manee M."/>
        </authorList>
    </citation>
    <scope>NUCLEOTIDE SEQUENCE</scope>
    <source>
        <strain evidence="1">AA-2017</strain>
        <tissue evidence="1">Whole larva</tissue>
    </source>
</reference>
<organism evidence="1 2">
    <name type="scientific">Rhynchophorus ferrugineus</name>
    <name type="common">Red palm weevil</name>
    <name type="synonym">Curculio ferrugineus</name>
    <dbReference type="NCBI Taxonomy" id="354439"/>
    <lineage>
        <taxon>Eukaryota</taxon>
        <taxon>Metazoa</taxon>
        <taxon>Ecdysozoa</taxon>
        <taxon>Arthropoda</taxon>
        <taxon>Hexapoda</taxon>
        <taxon>Insecta</taxon>
        <taxon>Pterygota</taxon>
        <taxon>Neoptera</taxon>
        <taxon>Endopterygota</taxon>
        <taxon>Coleoptera</taxon>
        <taxon>Polyphaga</taxon>
        <taxon>Cucujiformia</taxon>
        <taxon>Curculionidae</taxon>
        <taxon>Dryophthorinae</taxon>
        <taxon>Rhynchophorus</taxon>
    </lineage>
</organism>